<dbReference type="PROSITE" id="PS50013">
    <property type="entry name" value="CHROMO_2"/>
    <property type="match status" value="1"/>
</dbReference>
<dbReference type="InterPro" id="IPR041577">
    <property type="entry name" value="RT_RNaseH_2"/>
</dbReference>
<dbReference type="EC" id="3.1.26.4" evidence="3"/>
<proteinExistence type="inferred from homology"/>
<evidence type="ECO:0000256" key="4">
    <source>
        <dbReference type="ARBA" id="ARBA00022670"/>
    </source>
</evidence>
<evidence type="ECO:0000256" key="2">
    <source>
        <dbReference type="ARBA" id="ARBA00010879"/>
    </source>
</evidence>
<keyword evidence="13" id="KW-0229">DNA integration</keyword>
<dbReference type="SUPFAM" id="SSF54160">
    <property type="entry name" value="Chromo domain-like"/>
    <property type="match status" value="1"/>
</dbReference>
<dbReference type="InterPro" id="IPR043128">
    <property type="entry name" value="Rev_trsase/Diguanyl_cyclase"/>
</dbReference>
<dbReference type="CDD" id="cd09274">
    <property type="entry name" value="RNase_HI_RT_Ty3"/>
    <property type="match status" value="1"/>
</dbReference>
<dbReference type="InterPro" id="IPR000477">
    <property type="entry name" value="RT_dom"/>
</dbReference>
<feature type="compositionally biased region" description="Gly residues" evidence="20">
    <location>
        <begin position="1104"/>
        <end position="1114"/>
    </location>
</feature>
<dbReference type="GO" id="GO:0006508">
    <property type="term" value="P:proteolysis"/>
    <property type="evidence" value="ECO:0007669"/>
    <property type="project" value="UniProtKB-KW"/>
</dbReference>
<dbReference type="GO" id="GO:0006310">
    <property type="term" value="P:DNA recombination"/>
    <property type="evidence" value="ECO:0007669"/>
    <property type="project" value="UniProtKB-KW"/>
</dbReference>
<evidence type="ECO:0000313" key="25">
    <source>
        <dbReference type="Proteomes" id="UP000694680"/>
    </source>
</evidence>
<dbReference type="Gene3D" id="3.10.10.10">
    <property type="entry name" value="HIV Type 1 Reverse Transcriptase, subunit A, domain 1"/>
    <property type="match status" value="1"/>
</dbReference>
<evidence type="ECO:0000256" key="11">
    <source>
        <dbReference type="ARBA" id="ARBA00022801"/>
    </source>
</evidence>
<dbReference type="Gene3D" id="1.10.340.70">
    <property type="match status" value="1"/>
</dbReference>
<keyword evidence="8" id="KW-0479">Metal-binding</keyword>
<dbReference type="InterPro" id="IPR012337">
    <property type="entry name" value="RNaseH-like_sf"/>
</dbReference>
<dbReference type="Ensembl" id="ENSGWIT00000023157.1">
    <property type="protein sequence ID" value="ENSGWIP00000021102.1"/>
    <property type="gene ID" value="ENSGWIG00000011408.1"/>
</dbReference>
<dbReference type="PANTHER" id="PTHR37984">
    <property type="entry name" value="PROTEIN CBG26694"/>
    <property type="match status" value="1"/>
</dbReference>
<evidence type="ECO:0000256" key="10">
    <source>
        <dbReference type="ARBA" id="ARBA00022759"/>
    </source>
</evidence>
<dbReference type="GO" id="GO:0003887">
    <property type="term" value="F:DNA-directed DNA polymerase activity"/>
    <property type="evidence" value="ECO:0007669"/>
    <property type="project" value="UniProtKB-KW"/>
</dbReference>
<dbReference type="GO" id="GO:0005634">
    <property type="term" value="C:nucleus"/>
    <property type="evidence" value="ECO:0007669"/>
    <property type="project" value="UniProtKB-SubCell"/>
</dbReference>
<dbReference type="InterPro" id="IPR043502">
    <property type="entry name" value="DNA/RNA_pol_sf"/>
</dbReference>
<sequence length="1114" mass="125319">MGEILVSRADSSSPCRLQLHSSLWWQSQSLPLMAFVDSGADESFIDRSVVRQMAISTKPLDSPIDAKALNGKLLARITHQTMPVTLRLSGNHEEKIQLHIIDCPQTPLVLGIPWLRQHNPQIDWTAGKIISWSNFCHSHCLQSALVPAFTVPQTQPDAPDLSLVPEEYHDLAPVFSKHHALSLPPHRPYDCAIDLQQGAPLPNSRLYNLSRPENEAMERYIQDSLAAGIIRPSSAPVGAGFFFVGKKDGTLRPCIDFRGLNNITIKNKYPLPLINSAFVPLHGATIFTKLDLRNAYHLVRIREGDEWKTAFNTPLGHFEYLVMPFGLTNAPAVFQALVNDVLRDMLNRFVFVYLDDILIFSKTPSEHQLHVRMVLQRLLENKLFVKSEKCEFHVPKISFLGYIVAQGEMQMDPAKVSAVTEWPTPTNRKQLQRFLGFANFYRRFIRNYSSIAVPLTALTSTSIPFCWTSEAEAAFKELKCRFTSAPVLVQPDSDRQFIVEVDASDTGVGAVLSQRAVADNKLHPCAFFSRRLSPAERNYDIGNRELLAVKLALEEWRHWLEGAEQPFVVWTDHKNLSYIQSAKRLNSRQARWALYFGRFNFTLTYRPGSRNTKPDALSRQFSEEPVSDPEPILSPSRVIAAVTWDIESLVKQAQNQRAAPGNCPTNCLFVPDSVRSKVLQWAHSSRLTCHPGINRTLAFLRRRFWWPTMEADTRSFIAACSVCAQNKTSNKPSSGFLRPLPIPGRPWSHIALDFVTGLPPSNSNTVILTIIDRFSKAAHFLALPKLPSARETADHLVNHVFRVHGLPSDIVSDRGPQFTSQVWKAFCSALGATTSLSSGYHPQTNGQAERTNQEMETALRCITSSNPSSWSSVLPWVEYAHNTLPNASSGMSPFLCSLGYQPPLFPSQEQELAVPSVQTHMRRCFKVWRQARTALLHSSTQMQKQANRHRTPAPNYTPGQRVWLNSKNLPLKVESKKLSPRFIGPFEIMSIVNPCAVRLKLPASLRIHPTFHVSQIKPVSSSPLSPSAPPPPPPRMVDNQEIFTVKRLLGVRRRGRGLQYLVDWEGYGPEERCWVPRRQIMDSTLVRDFNRQHPDMLRSAPGGALRGGGTVRPS</sequence>
<dbReference type="PROSITE" id="PS50878">
    <property type="entry name" value="RT_POL"/>
    <property type="match status" value="1"/>
</dbReference>
<dbReference type="InterPro" id="IPR016197">
    <property type="entry name" value="Chromo-like_dom_sf"/>
</dbReference>
<reference evidence="24" key="3">
    <citation type="submission" date="2025-09" db="UniProtKB">
        <authorList>
            <consortium name="Ensembl"/>
        </authorList>
    </citation>
    <scope>IDENTIFICATION</scope>
</reference>
<dbReference type="InterPro" id="IPR001584">
    <property type="entry name" value="Integrase_cat-core"/>
</dbReference>
<organism evidence="24 25">
    <name type="scientific">Gouania willdenowi</name>
    <name type="common">Blunt-snouted clingfish</name>
    <name type="synonym">Lepadogaster willdenowi</name>
    <dbReference type="NCBI Taxonomy" id="441366"/>
    <lineage>
        <taxon>Eukaryota</taxon>
        <taxon>Metazoa</taxon>
        <taxon>Chordata</taxon>
        <taxon>Craniata</taxon>
        <taxon>Vertebrata</taxon>
        <taxon>Euteleostomi</taxon>
        <taxon>Actinopterygii</taxon>
        <taxon>Neopterygii</taxon>
        <taxon>Teleostei</taxon>
        <taxon>Neoteleostei</taxon>
        <taxon>Acanthomorphata</taxon>
        <taxon>Ovalentaria</taxon>
        <taxon>Blenniimorphae</taxon>
        <taxon>Blenniiformes</taxon>
        <taxon>Gobiesocoidei</taxon>
        <taxon>Gobiesocidae</taxon>
        <taxon>Gobiesocinae</taxon>
        <taxon>Gouania</taxon>
    </lineage>
</organism>
<accession>A0A8C5EKF6</accession>
<dbReference type="Proteomes" id="UP000694680">
    <property type="component" value="Chromosome 16"/>
</dbReference>
<dbReference type="Pfam" id="PF24626">
    <property type="entry name" value="SH3_Tf2-1"/>
    <property type="match status" value="1"/>
</dbReference>
<evidence type="ECO:0000256" key="14">
    <source>
        <dbReference type="ARBA" id="ARBA00022918"/>
    </source>
</evidence>
<evidence type="ECO:0000313" key="24">
    <source>
        <dbReference type="Ensembl" id="ENSGWIP00000021102.1"/>
    </source>
</evidence>
<dbReference type="SMART" id="SM00298">
    <property type="entry name" value="CHROMO"/>
    <property type="match status" value="1"/>
</dbReference>
<keyword evidence="4" id="KW-0645">Protease</keyword>
<dbReference type="FunFam" id="3.30.420.10:FF:000032">
    <property type="entry name" value="Retrovirus-related Pol polyprotein from transposon 297-like Protein"/>
    <property type="match status" value="1"/>
</dbReference>
<evidence type="ECO:0000256" key="13">
    <source>
        <dbReference type="ARBA" id="ARBA00022908"/>
    </source>
</evidence>
<evidence type="ECO:0000256" key="17">
    <source>
        <dbReference type="ARBA" id="ARBA00023172"/>
    </source>
</evidence>
<reference evidence="24" key="2">
    <citation type="submission" date="2025-08" db="UniProtKB">
        <authorList>
            <consortium name="Ensembl"/>
        </authorList>
    </citation>
    <scope>IDENTIFICATION</scope>
</reference>
<dbReference type="InterPro" id="IPR056924">
    <property type="entry name" value="SH3_Tf2-1"/>
</dbReference>
<keyword evidence="18" id="KW-0511">Multifunctional enzyme</keyword>
<reference evidence="24" key="1">
    <citation type="submission" date="2020-06" db="EMBL/GenBank/DDBJ databases">
        <authorList>
            <consortium name="Wellcome Sanger Institute Data Sharing"/>
        </authorList>
    </citation>
    <scope>NUCLEOTIDE SEQUENCE [LARGE SCALE GENOMIC DNA]</scope>
</reference>
<keyword evidence="14" id="KW-0695">RNA-directed DNA polymerase</keyword>
<evidence type="ECO:0000256" key="15">
    <source>
        <dbReference type="ARBA" id="ARBA00022932"/>
    </source>
</evidence>
<evidence type="ECO:0000256" key="5">
    <source>
        <dbReference type="ARBA" id="ARBA00022679"/>
    </source>
</evidence>
<dbReference type="GO" id="GO:0004523">
    <property type="term" value="F:RNA-DNA hybrid ribonuclease activity"/>
    <property type="evidence" value="ECO:0007669"/>
    <property type="project" value="UniProtKB-EC"/>
</dbReference>
<evidence type="ECO:0000256" key="1">
    <source>
        <dbReference type="ARBA" id="ARBA00004123"/>
    </source>
</evidence>
<feature type="compositionally biased region" description="Pro residues" evidence="20">
    <location>
        <begin position="1026"/>
        <end position="1035"/>
    </location>
</feature>
<dbReference type="GO" id="GO:0003677">
    <property type="term" value="F:DNA binding"/>
    <property type="evidence" value="ECO:0007669"/>
    <property type="project" value="UniProtKB-KW"/>
</dbReference>
<keyword evidence="7" id="KW-0540">Nuclease</keyword>
<keyword evidence="15" id="KW-0239">DNA-directed DNA polymerase</keyword>
<feature type="domain" description="Integrase catalytic" evidence="23">
    <location>
        <begin position="742"/>
        <end position="901"/>
    </location>
</feature>
<dbReference type="FunFam" id="1.10.340.70:FF:000001">
    <property type="entry name" value="Retrovirus-related Pol polyprotein from transposon gypsy-like Protein"/>
    <property type="match status" value="1"/>
</dbReference>
<dbReference type="Pfam" id="PF17921">
    <property type="entry name" value="Integrase_H2C2"/>
    <property type="match status" value="1"/>
</dbReference>
<dbReference type="InterPro" id="IPR021109">
    <property type="entry name" value="Peptidase_aspartic_dom_sf"/>
</dbReference>
<dbReference type="InterPro" id="IPR000953">
    <property type="entry name" value="Chromo/chromo_shadow_dom"/>
</dbReference>
<dbReference type="FunFam" id="3.10.20.370:FF:000003">
    <property type="entry name" value="Transposon Tf2-6 polyprotein"/>
    <property type="match status" value="1"/>
</dbReference>
<keyword evidence="25" id="KW-1185">Reference proteome</keyword>
<keyword evidence="5" id="KW-0808">Transferase</keyword>
<dbReference type="Pfam" id="PF17919">
    <property type="entry name" value="RT_RNaseH_2"/>
    <property type="match status" value="1"/>
</dbReference>
<dbReference type="GO" id="GO:0046872">
    <property type="term" value="F:metal ion binding"/>
    <property type="evidence" value="ECO:0007669"/>
    <property type="project" value="UniProtKB-KW"/>
</dbReference>
<dbReference type="Gene3D" id="2.40.50.40">
    <property type="match status" value="1"/>
</dbReference>
<dbReference type="CDD" id="cd01647">
    <property type="entry name" value="RT_LTR"/>
    <property type="match status" value="1"/>
</dbReference>
<keyword evidence="9" id="KW-0064">Aspartyl protease</keyword>
<dbReference type="Pfam" id="PF00385">
    <property type="entry name" value="Chromo"/>
    <property type="match status" value="1"/>
</dbReference>
<keyword evidence="10" id="KW-0255">Endonuclease</keyword>
<feature type="domain" description="Reverse transcriptase" evidence="22">
    <location>
        <begin position="225"/>
        <end position="404"/>
    </location>
</feature>
<dbReference type="PANTHER" id="PTHR37984:SF5">
    <property type="entry name" value="PROTEIN NYNRIN-LIKE"/>
    <property type="match status" value="1"/>
</dbReference>
<dbReference type="Pfam" id="PF00078">
    <property type="entry name" value="RVT_1"/>
    <property type="match status" value="1"/>
</dbReference>
<dbReference type="Gene3D" id="2.40.70.10">
    <property type="entry name" value="Acid Proteases"/>
    <property type="match status" value="1"/>
</dbReference>
<evidence type="ECO:0000256" key="16">
    <source>
        <dbReference type="ARBA" id="ARBA00023125"/>
    </source>
</evidence>
<evidence type="ECO:0000256" key="20">
    <source>
        <dbReference type="SAM" id="MobiDB-lite"/>
    </source>
</evidence>
<dbReference type="SUPFAM" id="SSF53098">
    <property type="entry name" value="Ribonuclease H-like"/>
    <property type="match status" value="1"/>
</dbReference>
<dbReference type="CDD" id="cd00303">
    <property type="entry name" value="retropepsin_like"/>
    <property type="match status" value="1"/>
</dbReference>
<protein>
    <recommendedName>
        <fullName evidence="19">Gypsy retrotransposon integrase-like protein 1</fullName>
        <ecNumber evidence="3">3.1.26.4</ecNumber>
    </recommendedName>
</protein>
<evidence type="ECO:0000256" key="19">
    <source>
        <dbReference type="ARBA" id="ARBA00039658"/>
    </source>
</evidence>
<evidence type="ECO:0000259" key="23">
    <source>
        <dbReference type="PROSITE" id="PS50994"/>
    </source>
</evidence>
<evidence type="ECO:0000256" key="7">
    <source>
        <dbReference type="ARBA" id="ARBA00022722"/>
    </source>
</evidence>
<dbReference type="Gene3D" id="3.30.70.270">
    <property type="match status" value="2"/>
</dbReference>
<dbReference type="Pfam" id="PF00665">
    <property type="entry name" value="rve"/>
    <property type="match status" value="1"/>
</dbReference>
<dbReference type="InterPro" id="IPR036397">
    <property type="entry name" value="RNaseH_sf"/>
</dbReference>
<dbReference type="Gene3D" id="3.10.20.370">
    <property type="match status" value="1"/>
</dbReference>
<keyword evidence="16" id="KW-0238">DNA-binding</keyword>
<comment type="similarity">
    <text evidence="2">Belongs to the beta type-B retroviral polymerase family. HERV class-II K(HML-2) pol subfamily.</text>
</comment>
<name>A0A8C5EKF6_GOUWI</name>
<feature type="domain" description="Chromo" evidence="21">
    <location>
        <begin position="1043"/>
        <end position="1101"/>
    </location>
</feature>
<dbReference type="GO" id="GO:0003964">
    <property type="term" value="F:RNA-directed DNA polymerase activity"/>
    <property type="evidence" value="ECO:0007669"/>
    <property type="project" value="UniProtKB-KW"/>
</dbReference>
<evidence type="ECO:0000256" key="6">
    <source>
        <dbReference type="ARBA" id="ARBA00022695"/>
    </source>
</evidence>
<feature type="region of interest" description="Disordered" evidence="20">
    <location>
        <begin position="1016"/>
        <end position="1037"/>
    </location>
</feature>
<evidence type="ECO:0000256" key="8">
    <source>
        <dbReference type="ARBA" id="ARBA00022723"/>
    </source>
</evidence>
<dbReference type="SUPFAM" id="SSF56672">
    <property type="entry name" value="DNA/RNA polymerases"/>
    <property type="match status" value="1"/>
</dbReference>
<comment type="subcellular location">
    <subcellularLocation>
        <location evidence="1">Nucleus</location>
    </subcellularLocation>
</comment>
<dbReference type="FunFam" id="3.30.70.270:FF:000020">
    <property type="entry name" value="Transposon Tf2-6 polyprotein-like Protein"/>
    <property type="match status" value="1"/>
</dbReference>
<dbReference type="PROSITE" id="PS50994">
    <property type="entry name" value="INTEGRASE"/>
    <property type="match status" value="1"/>
</dbReference>
<dbReference type="Pfam" id="PF13975">
    <property type="entry name" value="gag-asp_proteas"/>
    <property type="match status" value="1"/>
</dbReference>
<dbReference type="InterPro" id="IPR023780">
    <property type="entry name" value="Chromo_domain"/>
</dbReference>
<keyword evidence="6" id="KW-0548">Nucleotidyltransferase</keyword>
<dbReference type="GO" id="GO:0015074">
    <property type="term" value="P:DNA integration"/>
    <property type="evidence" value="ECO:0007669"/>
    <property type="project" value="UniProtKB-KW"/>
</dbReference>
<keyword evidence="17" id="KW-0233">DNA recombination</keyword>
<evidence type="ECO:0000256" key="12">
    <source>
        <dbReference type="ARBA" id="ARBA00022842"/>
    </source>
</evidence>
<evidence type="ECO:0000259" key="22">
    <source>
        <dbReference type="PROSITE" id="PS50878"/>
    </source>
</evidence>
<keyword evidence="11" id="KW-0378">Hydrolase</keyword>
<feature type="region of interest" description="Disordered" evidence="20">
    <location>
        <begin position="1094"/>
        <end position="1114"/>
    </location>
</feature>
<dbReference type="AlphaFoldDB" id="A0A8C5EKF6"/>
<evidence type="ECO:0000256" key="3">
    <source>
        <dbReference type="ARBA" id="ARBA00012180"/>
    </source>
</evidence>
<dbReference type="GO" id="GO:0004190">
    <property type="term" value="F:aspartic-type endopeptidase activity"/>
    <property type="evidence" value="ECO:0007669"/>
    <property type="project" value="UniProtKB-KW"/>
</dbReference>
<dbReference type="InterPro" id="IPR041588">
    <property type="entry name" value="Integrase_H2C2"/>
</dbReference>
<dbReference type="InterPro" id="IPR050951">
    <property type="entry name" value="Retrovirus_Pol_polyprotein"/>
</dbReference>
<dbReference type="Gene3D" id="3.30.420.10">
    <property type="entry name" value="Ribonuclease H-like superfamily/Ribonuclease H"/>
    <property type="match status" value="1"/>
</dbReference>
<keyword evidence="12" id="KW-0460">Magnesium</keyword>
<dbReference type="SUPFAM" id="SSF50630">
    <property type="entry name" value="Acid proteases"/>
    <property type="match status" value="1"/>
</dbReference>
<evidence type="ECO:0000256" key="9">
    <source>
        <dbReference type="ARBA" id="ARBA00022750"/>
    </source>
</evidence>
<evidence type="ECO:0000256" key="18">
    <source>
        <dbReference type="ARBA" id="ARBA00023268"/>
    </source>
</evidence>
<evidence type="ECO:0000259" key="21">
    <source>
        <dbReference type="PROSITE" id="PS50013"/>
    </source>
</evidence>